<dbReference type="InterPro" id="IPR004991">
    <property type="entry name" value="Aerolysin-like"/>
</dbReference>
<gene>
    <name evidence="4" type="ORF">RND81_14G219100</name>
</gene>
<dbReference type="InterPro" id="IPR001680">
    <property type="entry name" value="WD40_rpt"/>
</dbReference>
<evidence type="ECO:0000313" key="5">
    <source>
        <dbReference type="Proteomes" id="UP001443914"/>
    </source>
</evidence>
<dbReference type="SUPFAM" id="SSF50978">
    <property type="entry name" value="WD40 repeat-like"/>
    <property type="match status" value="1"/>
</dbReference>
<dbReference type="InterPro" id="IPR008998">
    <property type="entry name" value="Agglutinin"/>
</dbReference>
<evidence type="ECO:0000256" key="2">
    <source>
        <dbReference type="SAM" id="MobiDB-lite"/>
    </source>
</evidence>
<feature type="region of interest" description="Disordered" evidence="2">
    <location>
        <begin position="1"/>
        <end position="25"/>
    </location>
</feature>
<organism evidence="4 5">
    <name type="scientific">Saponaria officinalis</name>
    <name type="common">Common soapwort</name>
    <name type="synonym">Lychnis saponaria</name>
    <dbReference type="NCBI Taxonomy" id="3572"/>
    <lineage>
        <taxon>Eukaryota</taxon>
        <taxon>Viridiplantae</taxon>
        <taxon>Streptophyta</taxon>
        <taxon>Embryophyta</taxon>
        <taxon>Tracheophyta</taxon>
        <taxon>Spermatophyta</taxon>
        <taxon>Magnoliopsida</taxon>
        <taxon>eudicotyledons</taxon>
        <taxon>Gunneridae</taxon>
        <taxon>Pentapetalae</taxon>
        <taxon>Caryophyllales</taxon>
        <taxon>Caryophyllaceae</taxon>
        <taxon>Caryophylleae</taxon>
        <taxon>Saponaria</taxon>
    </lineage>
</organism>
<accession>A0AAW1GSZ6</accession>
<keyword evidence="1" id="KW-0853">WD repeat</keyword>
<protein>
    <recommendedName>
        <fullName evidence="3">Agglutinin domain-containing protein</fullName>
    </recommendedName>
</protein>
<feature type="repeat" description="WD" evidence="1">
    <location>
        <begin position="307"/>
        <end position="348"/>
    </location>
</feature>
<dbReference type="Gene3D" id="2.80.10.50">
    <property type="match status" value="2"/>
</dbReference>
<evidence type="ECO:0000313" key="4">
    <source>
        <dbReference type="EMBL" id="KAK9666896.1"/>
    </source>
</evidence>
<reference evidence="4" key="1">
    <citation type="submission" date="2024-03" db="EMBL/GenBank/DDBJ databases">
        <title>WGS assembly of Saponaria officinalis var. Norfolk2.</title>
        <authorList>
            <person name="Jenkins J."/>
            <person name="Shu S."/>
            <person name="Grimwood J."/>
            <person name="Barry K."/>
            <person name="Goodstein D."/>
            <person name="Schmutz J."/>
            <person name="Leebens-Mack J."/>
            <person name="Osbourn A."/>
        </authorList>
    </citation>
    <scope>NUCLEOTIDE SEQUENCE [LARGE SCALE GENOMIC DNA]</scope>
    <source>
        <strain evidence="4">JIC</strain>
    </source>
</reference>
<dbReference type="PANTHER" id="PTHR39244:SF5">
    <property type="entry name" value="NATTERIN-3-LIKE"/>
    <property type="match status" value="1"/>
</dbReference>
<evidence type="ECO:0000259" key="3">
    <source>
        <dbReference type="SMART" id="SM00791"/>
    </source>
</evidence>
<dbReference type="Gene3D" id="2.170.15.10">
    <property type="entry name" value="Proaerolysin, chain A, domain 3"/>
    <property type="match status" value="1"/>
</dbReference>
<dbReference type="Pfam" id="PF13966">
    <property type="entry name" value="zf-RVT"/>
    <property type="match status" value="1"/>
</dbReference>
<dbReference type="AlphaFoldDB" id="A0AAW1GSZ6"/>
<feature type="domain" description="Agglutinin" evidence="3">
    <location>
        <begin position="426"/>
        <end position="556"/>
    </location>
</feature>
<sequence>MQGFSTKVKKTEASDSGVEPKVTETEDPTLVTMEEMAHSSILLSLSDDVLTEVADEFTAAGLWLKLESLYMTKSLTNQFLLKQRLFSFKMHIDYVPSKDLSWSWRRICKVRDTLAPAFAMNPGMSIAYSVKRGYSWFQPDGGRVPWYIIVWNRIVCPKHAFLCWVAIHGRLFTKSRQQKLGGSTNLDCYLCGCYVEDQDHLFFRCEYSKRCTGAVEQWLDGRRVNWSSWAELKNIRRVSMLMRQVWKNQEEMQRAIHGGKHGKRCYIKMNGARIERSAQKQAKSGAENAGWYEKWCEIIKLEAVYRLWKGTHNVSTVCFHLELPIIIAGSEDETIRIWRSTTYRQTGTDWITATANEPVEDTKRQDCTLFRVNAMSFNTMRWTHVSTGTLVAIAAPSDTGYSYYLAIRSNNTSQLLCQPIDVERIIKLPKIVVFKDNTDKYLQVQSNQNLLFEGEDRHRKQTWFETFPVSNGDVRFRSVQNGNFVRRGNNNRIVADSDDTTSNNRDTLFHIVRLNDKSIALVNQGNNRFCERFGDDFQFRAGIDTGVREAQLEIEEPIIERSIDVEYRLQDARIYDSKPRSWLSQTAFNDTKDRDLETQLAITYTESHTSSFHVTSGVETNFTAKANAKAGIPIIARAKAELEFTTTLGVDTTLEKVNQNTESYEFRTNVIIPPGKKRKARIMALEAKCDVPFSYVQTEVLANGDIIRTNLEDGVFRGMNGFEFHVQVYDPDEPTKIIFDEPVVTRYLPDTLAAWHGNKKSEE</sequence>
<name>A0AAW1GSZ6_SAPOF</name>
<proteinExistence type="predicted"/>
<keyword evidence="5" id="KW-1185">Reference proteome</keyword>
<dbReference type="Pfam" id="PF03318">
    <property type="entry name" value="ETX_MTX2"/>
    <property type="match status" value="1"/>
</dbReference>
<dbReference type="EMBL" id="JBDFQZ010000014">
    <property type="protein sequence ID" value="KAK9666896.1"/>
    <property type="molecule type" value="Genomic_DNA"/>
</dbReference>
<dbReference type="Pfam" id="PF14223">
    <property type="entry name" value="Retrotran_gag_2"/>
    <property type="match status" value="1"/>
</dbReference>
<dbReference type="InterPro" id="IPR026960">
    <property type="entry name" value="RVT-Znf"/>
</dbReference>
<dbReference type="PROSITE" id="PS50082">
    <property type="entry name" value="WD_REPEATS_2"/>
    <property type="match status" value="1"/>
</dbReference>
<dbReference type="SUPFAM" id="SSF50382">
    <property type="entry name" value="Agglutinin"/>
    <property type="match status" value="2"/>
</dbReference>
<evidence type="ECO:0000256" key="1">
    <source>
        <dbReference type="PROSITE-ProRule" id="PRU00221"/>
    </source>
</evidence>
<dbReference type="InterPro" id="IPR053237">
    <property type="entry name" value="Natterin_C"/>
</dbReference>
<dbReference type="SMART" id="SM00791">
    <property type="entry name" value="Agglutinin"/>
    <property type="match status" value="1"/>
</dbReference>
<dbReference type="Proteomes" id="UP001443914">
    <property type="component" value="Unassembled WGS sequence"/>
</dbReference>
<dbReference type="InterPro" id="IPR036322">
    <property type="entry name" value="WD40_repeat_dom_sf"/>
</dbReference>
<comment type="caution">
    <text evidence="4">The sequence shown here is derived from an EMBL/GenBank/DDBJ whole genome shotgun (WGS) entry which is preliminary data.</text>
</comment>
<dbReference type="InterPro" id="IPR036242">
    <property type="entry name" value="Agglutinin_dom_sf"/>
</dbReference>
<dbReference type="SUPFAM" id="SSF56973">
    <property type="entry name" value="Aerolisin/ETX pore-forming domain"/>
    <property type="match status" value="1"/>
</dbReference>
<dbReference type="PANTHER" id="PTHR39244">
    <property type="entry name" value="NATTERIN-4"/>
    <property type="match status" value="1"/>
</dbReference>
<dbReference type="CDD" id="cd00257">
    <property type="entry name" value="beta-trefoil_FSCN-like"/>
    <property type="match status" value="1"/>
</dbReference>